<evidence type="ECO:0000256" key="4">
    <source>
        <dbReference type="ARBA" id="ARBA00023128"/>
    </source>
</evidence>
<reference evidence="8" key="1">
    <citation type="submission" date="2020-01" db="EMBL/GenBank/DDBJ databases">
        <authorList>
            <consortium name="DOE Joint Genome Institute"/>
            <person name="Haridas S."/>
            <person name="Albert R."/>
            <person name="Binder M."/>
            <person name="Bloem J."/>
            <person name="Labutti K."/>
            <person name="Salamov A."/>
            <person name="Andreopoulos B."/>
            <person name="Baker S.E."/>
            <person name="Barry K."/>
            <person name="Bills G."/>
            <person name="Bluhm B.H."/>
            <person name="Cannon C."/>
            <person name="Castanera R."/>
            <person name="Culley D.E."/>
            <person name="Daum C."/>
            <person name="Ezra D."/>
            <person name="Gonzalez J.B."/>
            <person name="Henrissat B."/>
            <person name="Kuo A."/>
            <person name="Liang C."/>
            <person name="Lipzen A."/>
            <person name="Lutzoni F."/>
            <person name="Magnuson J."/>
            <person name="Mondo S."/>
            <person name="Nolan M."/>
            <person name="Ohm R."/>
            <person name="Pangilinan J."/>
            <person name="Park H.-J."/>
            <person name="Ramirez L."/>
            <person name="Alfaro M."/>
            <person name="Sun H."/>
            <person name="Tritt A."/>
            <person name="Yoshinaga Y."/>
            <person name="Zwiers L.-H."/>
            <person name="Turgeon B.G."/>
            <person name="Goodwin S.B."/>
            <person name="Spatafora J.W."/>
            <person name="Crous P.W."/>
            <person name="Grigoriev I.V."/>
        </authorList>
    </citation>
    <scope>NUCLEOTIDE SEQUENCE</scope>
    <source>
        <strain evidence="8">IPT5</strain>
    </source>
</reference>
<dbReference type="OrthoDB" id="19439at2759"/>
<evidence type="ECO:0000256" key="7">
    <source>
        <dbReference type="SAM" id="MobiDB-lite"/>
    </source>
</evidence>
<dbReference type="InterPro" id="IPR007740">
    <property type="entry name" value="Ribosomal_mL49"/>
</dbReference>
<dbReference type="Gene3D" id="3.30.780.10">
    <property type="entry name" value="SUI1-like domain"/>
    <property type="match status" value="1"/>
</dbReference>
<dbReference type="Proteomes" id="UP000799423">
    <property type="component" value="Unassembled WGS sequence"/>
</dbReference>
<keyword evidence="9" id="KW-1185">Reference proteome</keyword>
<organism evidence="8 9">
    <name type="scientific">Plenodomus tracheiphilus IPT5</name>
    <dbReference type="NCBI Taxonomy" id="1408161"/>
    <lineage>
        <taxon>Eukaryota</taxon>
        <taxon>Fungi</taxon>
        <taxon>Dikarya</taxon>
        <taxon>Ascomycota</taxon>
        <taxon>Pezizomycotina</taxon>
        <taxon>Dothideomycetes</taxon>
        <taxon>Pleosporomycetidae</taxon>
        <taxon>Pleosporales</taxon>
        <taxon>Pleosporineae</taxon>
        <taxon>Leptosphaeriaceae</taxon>
        <taxon>Plenodomus</taxon>
    </lineage>
</organism>
<evidence type="ECO:0000256" key="6">
    <source>
        <dbReference type="ARBA" id="ARBA00035191"/>
    </source>
</evidence>
<feature type="compositionally biased region" description="Polar residues" evidence="7">
    <location>
        <begin position="41"/>
        <end position="53"/>
    </location>
</feature>
<sequence length="229" mass="24923">MPRIRSFAPLMRSIVAPRAVTCQQRFRFSTAPRMFADKPSESSLPPNATSEVPSTPKEAQRAADLAAAEAITESDSAQPPEPKPTLPSTHSISPANTSSPFPPDSPSQSSKPPRKPSSPATSTKPSSPTSSISKISLSAINLDLPPPKYHVSRSVNKNLPIYTDKKRGGNLHLTLIRKLSGDIKALRDELREFLQKKADDVTINTVTNQVVVKGHHKLEIEKYLTARGF</sequence>
<keyword evidence="5" id="KW-0687">Ribonucleoprotein</keyword>
<comment type="similarity">
    <text evidence="2">Belongs to the mitochondrion-specific ribosomal protein mL49 family.</text>
</comment>
<evidence type="ECO:0000313" key="9">
    <source>
        <dbReference type="Proteomes" id="UP000799423"/>
    </source>
</evidence>
<evidence type="ECO:0000256" key="1">
    <source>
        <dbReference type="ARBA" id="ARBA00004173"/>
    </source>
</evidence>
<name>A0A6A7BA65_9PLEO</name>
<accession>A0A6A7BA65</accession>
<keyword evidence="3" id="KW-0689">Ribosomal protein</keyword>
<comment type="subcellular location">
    <subcellularLocation>
        <location evidence="1">Mitochondrion</location>
    </subcellularLocation>
</comment>
<evidence type="ECO:0000256" key="2">
    <source>
        <dbReference type="ARBA" id="ARBA00005677"/>
    </source>
</evidence>
<dbReference type="GO" id="GO:0005762">
    <property type="term" value="C:mitochondrial large ribosomal subunit"/>
    <property type="evidence" value="ECO:0007669"/>
    <property type="project" value="TreeGrafter"/>
</dbReference>
<dbReference type="PANTHER" id="PTHR13477">
    <property type="entry name" value="MITOCHONDRIAL 39S RIBOSOMAL PROTEIN L49"/>
    <property type="match status" value="1"/>
</dbReference>
<protein>
    <recommendedName>
        <fullName evidence="6">Large ribosomal subunit protein mL49</fullName>
    </recommendedName>
</protein>
<feature type="compositionally biased region" description="Polar residues" evidence="7">
    <location>
        <begin position="86"/>
        <end position="96"/>
    </location>
</feature>
<feature type="compositionally biased region" description="Low complexity" evidence="7">
    <location>
        <begin position="106"/>
        <end position="132"/>
    </location>
</feature>
<dbReference type="AlphaFoldDB" id="A0A6A7BA65"/>
<dbReference type="GO" id="GO:0006412">
    <property type="term" value="P:translation"/>
    <property type="evidence" value="ECO:0007669"/>
    <property type="project" value="InterPro"/>
</dbReference>
<evidence type="ECO:0000313" key="8">
    <source>
        <dbReference type="EMBL" id="KAF2851239.1"/>
    </source>
</evidence>
<gene>
    <name evidence="8" type="ORF">T440DRAFT_449220</name>
</gene>
<dbReference type="EMBL" id="MU006303">
    <property type="protein sequence ID" value="KAF2851239.1"/>
    <property type="molecule type" value="Genomic_DNA"/>
</dbReference>
<feature type="region of interest" description="Disordered" evidence="7">
    <location>
        <begin position="31"/>
        <end position="132"/>
    </location>
</feature>
<evidence type="ECO:0000256" key="3">
    <source>
        <dbReference type="ARBA" id="ARBA00022980"/>
    </source>
</evidence>
<keyword evidence="4" id="KW-0496">Mitochondrion</keyword>
<dbReference type="GO" id="GO:0003735">
    <property type="term" value="F:structural constituent of ribosome"/>
    <property type="evidence" value="ECO:0007669"/>
    <property type="project" value="InterPro"/>
</dbReference>
<evidence type="ECO:0000256" key="5">
    <source>
        <dbReference type="ARBA" id="ARBA00023274"/>
    </source>
</evidence>
<dbReference type="Pfam" id="PF05046">
    <property type="entry name" value="Img2"/>
    <property type="match status" value="1"/>
</dbReference>
<proteinExistence type="inferred from homology"/>
<dbReference type="PANTHER" id="PTHR13477:SF0">
    <property type="entry name" value="LARGE RIBOSOMAL SUBUNIT PROTEIN ML49"/>
    <property type="match status" value="1"/>
</dbReference>